<dbReference type="OrthoDB" id="823362at2"/>
<evidence type="ECO:0000313" key="3">
    <source>
        <dbReference type="Proteomes" id="UP000460416"/>
    </source>
</evidence>
<organism evidence="2 3">
    <name type="scientific">Christiangramia aestuarii</name>
    <dbReference type="NCBI Taxonomy" id="1028746"/>
    <lineage>
        <taxon>Bacteria</taxon>
        <taxon>Pseudomonadati</taxon>
        <taxon>Bacteroidota</taxon>
        <taxon>Flavobacteriia</taxon>
        <taxon>Flavobacteriales</taxon>
        <taxon>Flavobacteriaceae</taxon>
        <taxon>Christiangramia</taxon>
    </lineage>
</organism>
<feature type="transmembrane region" description="Helical" evidence="1">
    <location>
        <begin position="12"/>
        <end position="29"/>
    </location>
</feature>
<dbReference type="RefSeq" id="WP_156277224.1">
    <property type="nucleotide sequence ID" value="NZ_BAABGI010000004.1"/>
</dbReference>
<protein>
    <submittedName>
        <fullName evidence="2">Uncharacterized protein</fullName>
    </submittedName>
</protein>
<reference evidence="2 3" key="1">
    <citation type="submission" date="2019-07" db="EMBL/GenBank/DDBJ databases">
        <title>Gramella aestuarii sp. nov., isolated from a tidal flat, and emended description of Gramella echinicola.</title>
        <authorList>
            <person name="Liu L."/>
        </authorList>
    </citation>
    <scope>NUCLEOTIDE SEQUENCE [LARGE SCALE GENOMIC DNA]</scope>
    <source>
        <strain evidence="2 3">BS12</strain>
    </source>
</reference>
<sequence length="220" mass="25680">MQSRIAMSNNYLPFIGKLFTITLIGLIIYSCSTSKKDYTYYDIDNQEISRSKFRKKRSTNKYLDIQIDSLNQRKLIKRTKTGKIDNIEVYRSLISNKSSEKLDFSKPLVILYYPGKDPCNSSGLQTEEFIRNWYSSLESGIQQLNANNPVYLYKDKEGLEKYEGLINWYKDPDGITERLFFNNHYPCSSFVVISPKGDYVSYFGEYGPEYVWKAVKLVSK</sequence>
<evidence type="ECO:0000256" key="1">
    <source>
        <dbReference type="SAM" id="Phobius"/>
    </source>
</evidence>
<proteinExistence type="predicted"/>
<name>A0A7K1LRN3_9FLAO</name>
<dbReference type="EMBL" id="VJVW01000005">
    <property type="protein sequence ID" value="MUP43459.1"/>
    <property type="molecule type" value="Genomic_DNA"/>
</dbReference>
<accession>A0A7K1LRN3</accession>
<dbReference type="Proteomes" id="UP000460416">
    <property type="component" value="Unassembled WGS sequence"/>
</dbReference>
<keyword evidence="1" id="KW-0472">Membrane</keyword>
<keyword evidence="3" id="KW-1185">Reference proteome</keyword>
<dbReference type="AlphaFoldDB" id="A0A7K1LRN3"/>
<evidence type="ECO:0000313" key="2">
    <source>
        <dbReference type="EMBL" id="MUP43459.1"/>
    </source>
</evidence>
<keyword evidence="1" id="KW-1133">Transmembrane helix</keyword>
<gene>
    <name evidence="2" type="ORF">FLP08_12810</name>
</gene>
<keyword evidence="1" id="KW-0812">Transmembrane</keyword>
<dbReference type="PROSITE" id="PS51257">
    <property type="entry name" value="PROKAR_LIPOPROTEIN"/>
    <property type="match status" value="1"/>
</dbReference>
<comment type="caution">
    <text evidence="2">The sequence shown here is derived from an EMBL/GenBank/DDBJ whole genome shotgun (WGS) entry which is preliminary data.</text>
</comment>